<gene>
    <name evidence="1" type="ORF">EDD52_13619</name>
</gene>
<dbReference type="AlphaFoldDB" id="A0A4R3IRT7"/>
<sequence length="87" mass="9551">MTGVTGGPRPWNQMAHVAVPVERASNPSVHCGRALAHKAIWAKAQFDLNLGVCSLDRSRAKSWTYCAKCFRHCDAKIIGIAQLDTRC</sequence>
<dbReference type="Proteomes" id="UP000295696">
    <property type="component" value="Unassembled WGS sequence"/>
</dbReference>
<evidence type="ECO:0000313" key="1">
    <source>
        <dbReference type="EMBL" id="TCS53213.1"/>
    </source>
</evidence>
<comment type="caution">
    <text evidence="1">The sequence shown here is derived from an EMBL/GenBank/DDBJ whole genome shotgun (WGS) entry which is preliminary data.</text>
</comment>
<dbReference type="EMBL" id="SLZU01000036">
    <property type="protein sequence ID" value="TCS53213.1"/>
    <property type="molecule type" value="Genomic_DNA"/>
</dbReference>
<evidence type="ECO:0000313" key="2">
    <source>
        <dbReference type="Proteomes" id="UP000295696"/>
    </source>
</evidence>
<proteinExistence type="predicted"/>
<keyword evidence="2" id="KW-1185">Reference proteome</keyword>
<organism evidence="1 2">
    <name type="scientific">Primorskyibacter sedentarius</name>
    <dbReference type="NCBI Taxonomy" id="745311"/>
    <lineage>
        <taxon>Bacteria</taxon>
        <taxon>Pseudomonadati</taxon>
        <taxon>Pseudomonadota</taxon>
        <taxon>Alphaproteobacteria</taxon>
        <taxon>Rhodobacterales</taxon>
        <taxon>Roseobacteraceae</taxon>
        <taxon>Primorskyibacter</taxon>
    </lineage>
</organism>
<protein>
    <submittedName>
        <fullName evidence="1">Uncharacterized protein</fullName>
    </submittedName>
</protein>
<name>A0A4R3IRT7_9RHOB</name>
<reference evidence="1 2" key="1">
    <citation type="submission" date="2019-03" db="EMBL/GenBank/DDBJ databases">
        <title>Genomic Encyclopedia of Type Strains, Phase IV (KMG-IV): sequencing the most valuable type-strain genomes for metagenomic binning, comparative biology and taxonomic classification.</title>
        <authorList>
            <person name="Goeker M."/>
        </authorList>
    </citation>
    <scope>NUCLEOTIDE SEQUENCE [LARGE SCALE GENOMIC DNA]</scope>
    <source>
        <strain evidence="1 2">DSM 104836</strain>
    </source>
</reference>
<accession>A0A4R3IRT7</accession>